<evidence type="ECO:0000313" key="1">
    <source>
        <dbReference type="EMBL" id="MDQ0269585.1"/>
    </source>
</evidence>
<dbReference type="InterPro" id="IPR012337">
    <property type="entry name" value="RNaseH-like_sf"/>
</dbReference>
<comment type="caution">
    <text evidence="1">The sequence shown here is derived from an EMBL/GenBank/DDBJ whole genome shotgun (WGS) entry which is preliminary data.</text>
</comment>
<evidence type="ECO:0008006" key="3">
    <source>
        <dbReference type="Google" id="ProtNLM"/>
    </source>
</evidence>
<accession>A0ABU0AHP0</accession>
<keyword evidence="2" id="KW-1185">Reference proteome</keyword>
<name>A0ABU0AHP0_9BACI</name>
<sequence>MFQMRQLLLERKKQELREYKAIYRIKDYFPLLFQAIAVGTEELLEVLHRLYQLLKKNGRKCHRYKKKTVFDILGIVNETTVNHRQAA</sequence>
<gene>
    <name evidence="1" type="ORF">J2S17_001457</name>
</gene>
<dbReference type="Proteomes" id="UP001238088">
    <property type="component" value="Unassembled WGS sequence"/>
</dbReference>
<proteinExistence type="predicted"/>
<reference evidence="1 2" key="1">
    <citation type="submission" date="2023-07" db="EMBL/GenBank/DDBJ databases">
        <title>Genomic Encyclopedia of Type Strains, Phase IV (KMG-IV): sequencing the most valuable type-strain genomes for metagenomic binning, comparative biology and taxonomic classification.</title>
        <authorList>
            <person name="Goeker M."/>
        </authorList>
    </citation>
    <scope>NUCLEOTIDE SEQUENCE [LARGE SCALE GENOMIC DNA]</scope>
    <source>
        <strain evidence="1 2">DSM 23494</strain>
    </source>
</reference>
<protein>
    <recommendedName>
        <fullName evidence="3">Transposase</fullName>
    </recommendedName>
</protein>
<dbReference type="SUPFAM" id="SSF53098">
    <property type="entry name" value="Ribonuclease H-like"/>
    <property type="match status" value="1"/>
</dbReference>
<organism evidence="1 2">
    <name type="scientific">Cytobacillus purgationiresistens</name>
    <dbReference type="NCBI Taxonomy" id="863449"/>
    <lineage>
        <taxon>Bacteria</taxon>
        <taxon>Bacillati</taxon>
        <taxon>Bacillota</taxon>
        <taxon>Bacilli</taxon>
        <taxon>Bacillales</taxon>
        <taxon>Bacillaceae</taxon>
        <taxon>Cytobacillus</taxon>
    </lineage>
</organism>
<dbReference type="EMBL" id="JAUSUB010000005">
    <property type="protein sequence ID" value="MDQ0269585.1"/>
    <property type="molecule type" value="Genomic_DNA"/>
</dbReference>
<evidence type="ECO:0000313" key="2">
    <source>
        <dbReference type="Proteomes" id="UP001238088"/>
    </source>
</evidence>